<dbReference type="PROSITE" id="PS00039">
    <property type="entry name" value="DEAD_ATP_HELICASE"/>
    <property type="match status" value="1"/>
</dbReference>
<proteinExistence type="predicted"/>
<dbReference type="GO" id="GO:0016887">
    <property type="term" value="F:ATP hydrolysis activity"/>
    <property type="evidence" value="ECO:0007669"/>
    <property type="project" value="TreeGrafter"/>
</dbReference>
<feature type="compositionally biased region" description="Basic and acidic residues" evidence="3">
    <location>
        <begin position="106"/>
        <end position="148"/>
    </location>
</feature>
<evidence type="ECO:0000256" key="3">
    <source>
        <dbReference type="SAM" id="MobiDB-lite"/>
    </source>
</evidence>
<dbReference type="InterPro" id="IPR050052">
    <property type="entry name" value="ATP-dep_Clp_protease_ClpX"/>
</dbReference>
<sequence>MKRQDAYEFWLIYMKLITKDGADIEMSNPLHDFKAQAHAGDFDELSDETYYERYERAEEVASFWKGASEKAVGKVFLEALKQTPIGEAEVKDLAMMLAEISERTTYDWEQRKQEEEKAQEPKAKGHGQEDKRLQEKERKERNKERNQEADAGFEAFYGETPFDTKPYQWTPHRIYDYLGEYVYGQEEAKRGAAIMLYHHMKDIFLEEPTEKVKKLLVVIDEADKLFEPMVGSGGTDFSRAIQNEFLKVMDGDEVTFVPEESGKNPVSIDCSNISFVFCGSFETLRENRCSANSGIGFGQNRKSDPKEDRNLTEEDLIEYGNVRREIAGRIQQIVVLDDLDATDFEQIMKSPKRMSPIRQIEEQYEVKMEMDDRTRQSLARRAADSGLGCRYIRSQIQGMLDEKIFDEPEQTRFRFFLPKE</sequence>
<dbReference type="Proteomes" id="UP000265643">
    <property type="component" value="Unassembled WGS sequence"/>
</dbReference>
<evidence type="ECO:0000313" key="6">
    <source>
        <dbReference type="Proteomes" id="UP000265643"/>
    </source>
</evidence>
<evidence type="ECO:0000313" key="5">
    <source>
        <dbReference type="EMBL" id="GCA66375.1"/>
    </source>
</evidence>
<feature type="region of interest" description="Disordered" evidence="3">
    <location>
        <begin position="106"/>
        <end position="152"/>
    </location>
</feature>
<comment type="caution">
    <text evidence="5">The sequence shown here is derived from an EMBL/GenBank/DDBJ whole genome shotgun (WGS) entry which is preliminary data.</text>
</comment>
<protein>
    <recommendedName>
        <fullName evidence="4">Clp ATPase C-terminal domain-containing protein</fullName>
    </recommendedName>
</protein>
<dbReference type="InterPro" id="IPR027417">
    <property type="entry name" value="P-loop_NTPase"/>
</dbReference>
<dbReference type="Gene3D" id="3.40.50.300">
    <property type="entry name" value="P-loop containing nucleotide triphosphate hydrolases"/>
    <property type="match status" value="1"/>
</dbReference>
<evidence type="ECO:0000256" key="1">
    <source>
        <dbReference type="ARBA" id="ARBA00022741"/>
    </source>
</evidence>
<dbReference type="PANTHER" id="PTHR48102">
    <property type="entry name" value="ATP-DEPENDENT CLP PROTEASE ATP-BINDING SUBUNIT CLPX-LIKE, MITOCHONDRIAL-RELATED"/>
    <property type="match status" value="1"/>
</dbReference>
<dbReference type="EMBL" id="BHGK01000001">
    <property type="protein sequence ID" value="GCA66375.1"/>
    <property type="molecule type" value="Genomic_DNA"/>
</dbReference>
<dbReference type="Pfam" id="PF10431">
    <property type="entry name" value="ClpB_D2-small"/>
    <property type="match status" value="1"/>
</dbReference>
<name>A0A391NZB0_9FIRM</name>
<dbReference type="RefSeq" id="WP_119297640.1">
    <property type="nucleotide sequence ID" value="NZ_BHGK01000001.1"/>
</dbReference>
<accession>A0A391NZB0</accession>
<dbReference type="AlphaFoldDB" id="A0A391NZB0"/>
<feature type="domain" description="Clp ATPase C-terminal" evidence="4">
    <location>
        <begin position="341"/>
        <end position="410"/>
    </location>
</feature>
<evidence type="ECO:0000259" key="4">
    <source>
        <dbReference type="Pfam" id="PF10431"/>
    </source>
</evidence>
<keyword evidence="6" id="KW-1185">Reference proteome</keyword>
<dbReference type="InterPro" id="IPR000629">
    <property type="entry name" value="RNA-helicase_DEAD-box_CS"/>
</dbReference>
<dbReference type="GO" id="GO:0005524">
    <property type="term" value="F:ATP binding"/>
    <property type="evidence" value="ECO:0007669"/>
    <property type="project" value="UniProtKB-KW"/>
</dbReference>
<reference evidence="6" key="1">
    <citation type="submission" date="2018-09" db="EMBL/GenBank/DDBJ databases">
        <title>Draft Genome Sequence of Mediterraneibacter sp. KCTC 15684.</title>
        <authorList>
            <person name="Kim J.S."/>
            <person name="Han K.I."/>
            <person name="Suh M.K."/>
            <person name="Lee K.C."/>
            <person name="Eom M.K."/>
            <person name="Lee J.H."/>
            <person name="Park S.H."/>
            <person name="Kang S.W."/>
            <person name="Park J.E."/>
            <person name="Oh B.S."/>
            <person name="Yu S.Y."/>
            <person name="Choi S.H."/>
            <person name="Lee D.H."/>
            <person name="Yoon H."/>
            <person name="Kim B."/>
            <person name="Yang S.J."/>
            <person name="Lee J.S."/>
        </authorList>
    </citation>
    <scope>NUCLEOTIDE SEQUENCE [LARGE SCALE GENOMIC DNA]</scope>
    <source>
        <strain evidence="6">KCTC 15684</strain>
    </source>
</reference>
<dbReference type="GO" id="GO:0051603">
    <property type="term" value="P:proteolysis involved in protein catabolic process"/>
    <property type="evidence" value="ECO:0007669"/>
    <property type="project" value="TreeGrafter"/>
</dbReference>
<evidence type="ECO:0000256" key="2">
    <source>
        <dbReference type="ARBA" id="ARBA00022840"/>
    </source>
</evidence>
<dbReference type="PANTHER" id="PTHR48102:SF7">
    <property type="entry name" value="ATP-DEPENDENT CLP PROTEASE ATP-BINDING SUBUNIT CLPX-LIKE, MITOCHONDRIAL"/>
    <property type="match status" value="1"/>
</dbReference>
<dbReference type="SUPFAM" id="SSF52540">
    <property type="entry name" value="P-loop containing nucleoside triphosphate hydrolases"/>
    <property type="match status" value="1"/>
</dbReference>
<gene>
    <name evidence="5" type="ORF">KGMB01110_08110</name>
</gene>
<dbReference type="InterPro" id="IPR019489">
    <property type="entry name" value="Clp_ATPase_C"/>
</dbReference>
<keyword evidence="2" id="KW-0067">ATP-binding</keyword>
<keyword evidence="1" id="KW-0547">Nucleotide-binding</keyword>
<organism evidence="5 6">
    <name type="scientific">Mediterraneibacter butyricigenes</name>
    <dbReference type="NCBI Taxonomy" id="2316025"/>
    <lineage>
        <taxon>Bacteria</taxon>
        <taxon>Bacillati</taxon>
        <taxon>Bacillota</taxon>
        <taxon>Clostridia</taxon>
        <taxon>Lachnospirales</taxon>
        <taxon>Lachnospiraceae</taxon>
        <taxon>Mediterraneibacter</taxon>
    </lineage>
</organism>